<protein>
    <submittedName>
        <fullName evidence="3">Cell division protein FtsQ</fullName>
    </submittedName>
</protein>
<sequence length="241" mass="27663">MKRIVPYIIFIILLAYLIIVFTFAATKMGEVTCRGVRVTVKDTTMNVFVGEEDILKMIKNGYGGILNQGIKTVNKDSLERILVRNPMIKSVQVYYSLDGYFHVGIEQREPVLRVLTGEGYYVDADGKVMPLSSKFTSRVIVATGNITKKFACEKLCPFVKKLRDHSFWDAYIEQIVVLQNKDIIMIPKVGDFKIILGKVDDCEERMDKLMLFLKQGIAKKGWNRYKEVNLKFKDQVVCVRK</sequence>
<evidence type="ECO:0000313" key="2">
    <source>
        <dbReference type="EMBL" id="KIO43802.1"/>
    </source>
</evidence>
<dbReference type="Proteomes" id="UP000031937">
    <property type="component" value="Unassembled WGS sequence"/>
</dbReference>
<keyword evidence="1" id="KW-0812">Transmembrane</keyword>
<evidence type="ECO:0000313" key="3">
    <source>
        <dbReference type="EMBL" id="KIO45966.1"/>
    </source>
</evidence>
<keyword evidence="3" id="KW-0131">Cell cycle</keyword>
<reference evidence="2 4" key="2">
    <citation type="submission" date="2014-07" db="EMBL/GenBank/DDBJ databases">
        <title>Porphyromonadaceae bacterium OUH 334697 = ATCC BAA-2682 = DSM 28341 draft genome.</title>
        <authorList>
            <person name="Sydenham T.V."/>
            <person name="Hasman H."/>
            <person name="Justesen U.S."/>
        </authorList>
    </citation>
    <scope>NUCLEOTIDE SEQUENCE [LARGE SCALE GENOMIC DNA]</scope>
    <source>
        <strain evidence="2 4">OUH 334697</strain>
    </source>
</reference>
<dbReference type="Proteomes" id="UP000031980">
    <property type="component" value="Unassembled WGS sequence"/>
</dbReference>
<keyword evidence="1" id="KW-0472">Membrane</keyword>
<dbReference type="EMBL" id="JPIT01000031">
    <property type="protein sequence ID" value="KIO43802.1"/>
    <property type="molecule type" value="Genomic_DNA"/>
</dbReference>
<dbReference type="RefSeq" id="WP_041503979.1">
    <property type="nucleotide sequence ID" value="NZ_JPIT01000031.1"/>
</dbReference>
<proteinExistence type="predicted"/>
<keyword evidence="5" id="KW-1185">Reference proteome</keyword>
<evidence type="ECO:0000256" key="1">
    <source>
        <dbReference type="SAM" id="Phobius"/>
    </source>
</evidence>
<evidence type="ECO:0000313" key="5">
    <source>
        <dbReference type="Proteomes" id="UP000031980"/>
    </source>
</evidence>
<evidence type="ECO:0000313" key="4">
    <source>
        <dbReference type="Proteomes" id="UP000031937"/>
    </source>
</evidence>
<name>A0A0C3RGA4_9PORP</name>
<dbReference type="GO" id="GO:0051301">
    <property type="term" value="P:cell division"/>
    <property type="evidence" value="ECO:0007669"/>
    <property type="project" value="UniProtKB-KW"/>
</dbReference>
<keyword evidence="1" id="KW-1133">Transmembrane helix</keyword>
<reference evidence="3 5" key="1">
    <citation type="submission" date="2014-07" db="EMBL/GenBank/DDBJ databases">
        <title>Porphyromonadaceae bacterium OUH 308042 = ATCC BAA-2681 = DSM 28342 draft genome.</title>
        <authorList>
            <person name="Sydenham T.V."/>
            <person name="Hasman H."/>
            <person name="Justensen U.S."/>
        </authorList>
    </citation>
    <scope>NUCLEOTIDE SEQUENCE [LARGE SCALE GENOMIC DNA]</scope>
    <source>
        <strain evidence="3 5">OUH 308042</strain>
    </source>
</reference>
<gene>
    <name evidence="3" type="ORF">BA92_05850</name>
    <name evidence="2" type="ORF">IE90_11900</name>
</gene>
<keyword evidence="3" id="KW-0132">Cell division</keyword>
<organism evidence="3 5">
    <name type="scientific">Sanguibacteroides justesenii</name>
    <dbReference type="NCBI Taxonomy" id="1547597"/>
    <lineage>
        <taxon>Bacteria</taxon>
        <taxon>Pseudomonadati</taxon>
        <taxon>Bacteroidota</taxon>
        <taxon>Bacteroidia</taxon>
        <taxon>Bacteroidales</taxon>
        <taxon>Porphyromonadaceae</taxon>
        <taxon>Sanguibacteroides</taxon>
    </lineage>
</organism>
<dbReference type="AlphaFoldDB" id="A0A0C3RGA4"/>
<accession>A0A0C3RGA4</accession>
<dbReference type="EMBL" id="JPIU01000037">
    <property type="protein sequence ID" value="KIO45966.1"/>
    <property type="molecule type" value="Genomic_DNA"/>
</dbReference>
<comment type="caution">
    <text evidence="3">The sequence shown here is derived from an EMBL/GenBank/DDBJ whole genome shotgun (WGS) entry which is preliminary data.</text>
</comment>
<feature type="transmembrane region" description="Helical" evidence="1">
    <location>
        <begin position="7"/>
        <end position="25"/>
    </location>
</feature>